<reference evidence="2" key="1">
    <citation type="submission" date="2017-06" db="EMBL/GenBank/DDBJ databases">
        <title>Genome analysis of Fimbriiglobus ruber SP5, the first member of the order Planctomycetales with confirmed chitinolytic capability.</title>
        <authorList>
            <person name="Ravin N.V."/>
            <person name="Rakitin A.L."/>
            <person name="Ivanova A.A."/>
            <person name="Beletsky A.V."/>
            <person name="Kulichevskaya I.S."/>
            <person name="Mardanov A.V."/>
            <person name="Dedysh S.N."/>
        </authorList>
    </citation>
    <scope>NUCLEOTIDE SEQUENCE [LARGE SCALE GENOMIC DNA]</scope>
    <source>
        <strain evidence="2">SP5</strain>
    </source>
</reference>
<name>A0A225DSS7_9BACT</name>
<gene>
    <name evidence="1" type="ORF">FRUB_03666</name>
</gene>
<organism evidence="1 2">
    <name type="scientific">Fimbriiglobus ruber</name>
    <dbReference type="NCBI Taxonomy" id="1908690"/>
    <lineage>
        <taxon>Bacteria</taxon>
        <taxon>Pseudomonadati</taxon>
        <taxon>Planctomycetota</taxon>
        <taxon>Planctomycetia</taxon>
        <taxon>Gemmatales</taxon>
        <taxon>Gemmataceae</taxon>
        <taxon>Fimbriiglobus</taxon>
    </lineage>
</organism>
<dbReference type="Proteomes" id="UP000214646">
    <property type="component" value="Unassembled WGS sequence"/>
</dbReference>
<comment type="caution">
    <text evidence="1">The sequence shown here is derived from an EMBL/GenBank/DDBJ whole genome shotgun (WGS) entry which is preliminary data.</text>
</comment>
<proteinExistence type="predicted"/>
<accession>A0A225DSS7</accession>
<evidence type="ECO:0000313" key="2">
    <source>
        <dbReference type="Proteomes" id="UP000214646"/>
    </source>
</evidence>
<keyword evidence="2" id="KW-1185">Reference proteome</keyword>
<sequence length="75" mass="8519">MDDYRFQMGHDAGNLALVLDNLTDVLRLLGQHKVYCRVEKGLRAGEPPLDIVELTRLLEATKDLVKDSLLRLKSQ</sequence>
<evidence type="ECO:0000313" key="1">
    <source>
        <dbReference type="EMBL" id="OWK41588.1"/>
    </source>
</evidence>
<protein>
    <submittedName>
        <fullName evidence="1">Uncharacterized protein</fullName>
    </submittedName>
</protein>
<dbReference type="EMBL" id="NIDE01000005">
    <property type="protein sequence ID" value="OWK41588.1"/>
    <property type="molecule type" value="Genomic_DNA"/>
</dbReference>
<dbReference type="AlphaFoldDB" id="A0A225DSS7"/>